<evidence type="ECO:0000256" key="5">
    <source>
        <dbReference type="SAM" id="SignalP"/>
    </source>
</evidence>
<name>A0A542ZEA6_9MICO</name>
<evidence type="ECO:0000313" key="8">
    <source>
        <dbReference type="Proteomes" id="UP000319514"/>
    </source>
</evidence>
<evidence type="ECO:0000313" key="7">
    <source>
        <dbReference type="EMBL" id="TQL58672.1"/>
    </source>
</evidence>
<comment type="caution">
    <text evidence="7">The sequence shown here is derived from an EMBL/GenBank/DDBJ whole genome shotgun (WGS) entry which is preliminary data.</text>
</comment>
<gene>
    <name evidence="7" type="ORF">FB474_0005</name>
</gene>
<dbReference type="SUPFAM" id="SSF53474">
    <property type="entry name" value="alpha/beta-Hydrolases"/>
    <property type="match status" value="1"/>
</dbReference>
<feature type="compositionally biased region" description="Low complexity" evidence="4">
    <location>
        <begin position="34"/>
        <end position="43"/>
    </location>
</feature>
<keyword evidence="2 5" id="KW-0732">Signal</keyword>
<proteinExistence type="inferred from homology"/>
<sequence length="514" mass="53850">MRITGAIGAALAVVLTTSACAVIPFVSHSDNKGSAAATSTSASPQPPPKGEESLAKFYGQHLSWRSCADFQCAKLTVPIDYSKPDGDTIKIAVLKVPARGTSKGALVVNPGGPGGSGVQYAAAADNIVSPAVRRSYDVVGFDPRGVGSSSPVSCLDDKELDAFLGADPTPDNKAEEQQFVQGAKDFAAKCAQNGGPLLGHVSTIEAAKDMDVLRAALGQKKLNYLGKSYGTFLGATYADLFPTLVGRFVLDGVVAPDLTSSEVNAGQAAGFETATRAYVKDCVDQGGCPLGSSVDAGVKRLQDFLKQMDAKPLPIRDADVKQLTEGWASLGIAAAMYDQGSWSQLTDALSSAFDGDGNPLMRLANSYADRNSDGSYNGNLMQVIYAVNCLDRKDSSDITHYEDEARKDSVQAPTWGSFLAWSSVPCGFWPVKANNAPKKITAAGSGPIVVVGTTRDPATPYAWSQRLAAELANGHLVTFNGDGHTAYMRANSCLDNAVDAYLVKGTVPRAGLRC</sequence>
<reference evidence="7 8" key="1">
    <citation type="submission" date="2019-06" db="EMBL/GenBank/DDBJ databases">
        <title>Sequencing the genomes of 1000 actinobacteria strains.</title>
        <authorList>
            <person name="Klenk H.-P."/>
        </authorList>
    </citation>
    <scope>NUCLEOTIDE SEQUENCE [LARGE SCALE GENOMIC DNA]</scope>
    <source>
        <strain evidence="7 8">DSM 18082</strain>
    </source>
</reference>
<feature type="region of interest" description="Disordered" evidence="4">
    <location>
        <begin position="30"/>
        <end position="52"/>
    </location>
</feature>
<dbReference type="AlphaFoldDB" id="A0A542ZEA6"/>
<protein>
    <submittedName>
        <fullName evidence="7">Alpha/beta hydrolase family protein</fullName>
    </submittedName>
</protein>
<dbReference type="EMBL" id="VFOQ01000001">
    <property type="protein sequence ID" value="TQL58672.1"/>
    <property type="molecule type" value="Genomic_DNA"/>
</dbReference>
<evidence type="ECO:0000259" key="6">
    <source>
        <dbReference type="Pfam" id="PF08386"/>
    </source>
</evidence>
<dbReference type="InterPro" id="IPR013595">
    <property type="entry name" value="Pept_S33_TAP-like_C"/>
</dbReference>
<dbReference type="InterPro" id="IPR029058">
    <property type="entry name" value="AB_hydrolase_fold"/>
</dbReference>
<organism evidence="7 8">
    <name type="scientific">Oryzihumus leptocrescens</name>
    <dbReference type="NCBI Taxonomy" id="297536"/>
    <lineage>
        <taxon>Bacteria</taxon>
        <taxon>Bacillati</taxon>
        <taxon>Actinomycetota</taxon>
        <taxon>Actinomycetes</taxon>
        <taxon>Micrococcales</taxon>
        <taxon>Intrasporangiaceae</taxon>
        <taxon>Oryzihumus</taxon>
    </lineage>
</organism>
<evidence type="ECO:0000256" key="4">
    <source>
        <dbReference type="SAM" id="MobiDB-lite"/>
    </source>
</evidence>
<dbReference type="PANTHER" id="PTHR43248">
    <property type="entry name" value="2-SUCCINYL-6-HYDROXY-2,4-CYCLOHEXADIENE-1-CARBOXYLATE SYNTHASE"/>
    <property type="match status" value="1"/>
</dbReference>
<evidence type="ECO:0000256" key="1">
    <source>
        <dbReference type="ARBA" id="ARBA00010088"/>
    </source>
</evidence>
<dbReference type="PROSITE" id="PS51257">
    <property type="entry name" value="PROKAR_LIPOPROTEIN"/>
    <property type="match status" value="1"/>
</dbReference>
<keyword evidence="3 7" id="KW-0378">Hydrolase</keyword>
<dbReference type="GO" id="GO:0016787">
    <property type="term" value="F:hydrolase activity"/>
    <property type="evidence" value="ECO:0007669"/>
    <property type="project" value="UniProtKB-KW"/>
</dbReference>
<dbReference type="RefSeq" id="WP_246091983.1">
    <property type="nucleotide sequence ID" value="NZ_BAAAKX010000006.1"/>
</dbReference>
<dbReference type="Gene3D" id="3.40.50.1820">
    <property type="entry name" value="alpha/beta hydrolase"/>
    <property type="match status" value="1"/>
</dbReference>
<dbReference type="Proteomes" id="UP000319514">
    <property type="component" value="Unassembled WGS sequence"/>
</dbReference>
<evidence type="ECO:0000256" key="2">
    <source>
        <dbReference type="ARBA" id="ARBA00022729"/>
    </source>
</evidence>
<comment type="similarity">
    <text evidence="1">Belongs to the peptidase S33 family.</text>
</comment>
<dbReference type="InterPro" id="IPR051601">
    <property type="entry name" value="Serine_prot/Carboxylest_S33"/>
</dbReference>
<feature type="domain" description="Peptidase S33 tripeptidyl aminopeptidase-like C-terminal" evidence="6">
    <location>
        <begin position="413"/>
        <end position="514"/>
    </location>
</feature>
<dbReference type="PANTHER" id="PTHR43248:SF29">
    <property type="entry name" value="TRIPEPTIDYL AMINOPEPTIDASE"/>
    <property type="match status" value="1"/>
</dbReference>
<accession>A0A542ZEA6</accession>
<feature type="signal peptide" evidence="5">
    <location>
        <begin position="1"/>
        <end position="21"/>
    </location>
</feature>
<keyword evidence="8" id="KW-1185">Reference proteome</keyword>
<dbReference type="Pfam" id="PF08386">
    <property type="entry name" value="Abhydrolase_4"/>
    <property type="match status" value="1"/>
</dbReference>
<feature type="chain" id="PRO_5039266825" evidence="5">
    <location>
        <begin position="22"/>
        <end position="514"/>
    </location>
</feature>
<evidence type="ECO:0000256" key="3">
    <source>
        <dbReference type="ARBA" id="ARBA00022801"/>
    </source>
</evidence>